<reference evidence="1 2" key="1">
    <citation type="submission" date="2006-06" db="EMBL/GenBank/DDBJ databases">
        <title>Complete sequence of Rubrobacter xylanophilus DSM 9941.</title>
        <authorList>
            <consortium name="US DOE Joint Genome Institute"/>
            <person name="Copeland A."/>
            <person name="Lucas S."/>
            <person name="Lapidus A."/>
            <person name="Barry K."/>
            <person name="Detter J.C."/>
            <person name="Glavina del Rio T."/>
            <person name="Hammon N."/>
            <person name="Israni S."/>
            <person name="Dalin E."/>
            <person name="Tice H."/>
            <person name="Pitluck S."/>
            <person name="Munk A.C."/>
            <person name="Brettin T."/>
            <person name="Bruce D."/>
            <person name="Han C."/>
            <person name="Tapia R."/>
            <person name="Gilna P."/>
            <person name="Schmutz J."/>
            <person name="Larimer F."/>
            <person name="Land M."/>
            <person name="Hauser L."/>
            <person name="Kyrpides N."/>
            <person name="Lykidis A."/>
            <person name="da Costa M.S."/>
            <person name="Rainey F.A."/>
            <person name="Empadinhas N."/>
            <person name="Jolivet E."/>
            <person name="Battista J.R."/>
            <person name="Richardson P."/>
        </authorList>
    </citation>
    <scope>NUCLEOTIDE SEQUENCE [LARGE SCALE GENOMIC DNA]</scope>
    <source>
        <strain evidence="2">DSM 9941 / JCM 11954 / NBRC 16129 / PRD-1</strain>
    </source>
</reference>
<proteinExistence type="predicted"/>
<protein>
    <submittedName>
        <fullName evidence="1">Uncharacterized protein</fullName>
    </submittedName>
</protein>
<dbReference type="eggNOG" id="COG2936">
    <property type="taxonomic scope" value="Bacteria"/>
</dbReference>
<organism evidence="1 2">
    <name type="scientific">Rubrobacter xylanophilus (strain DSM 9941 / JCM 11954 / NBRC 16129 / PRD-1)</name>
    <dbReference type="NCBI Taxonomy" id="266117"/>
    <lineage>
        <taxon>Bacteria</taxon>
        <taxon>Bacillati</taxon>
        <taxon>Actinomycetota</taxon>
        <taxon>Rubrobacteria</taxon>
        <taxon>Rubrobacterales</taxon>
        <taxon>Rubrobacteraceae</taxon>
        <taxon>Rubrobacter</taxon>
    </lineage>
</organism>
<dbReference type="OrthoDB" id="5240615at2"/>
<dbReference type="AlphaFoldDB" id="Q1AYT2"/>
<evidence type="ECO:0000313" key="2">
    <source>
        <dbReference type="Proteomes" id="UP000006637"/>
    </source>
</evidence>
<dbReference type="Proteomes" id="UP000006637">
    <property type="component" value="Chromosome"/>
</dbReference>
<name>Q1AYT2_RUBXD</name>
<accession>Q1AYT2</accession>
<sequence>MCTPGSKATTVATPVASDLDLFADEVLVDPYPAYARLRELGGAVYLPKNDAHNALLPPDAFHLPVGRPVTQKIYRDAAHPSRLALPFTT</sequence>
<evidence type="ECO:0000313" key="1">
    <source>
        <dbReference type="EMBL" id="ABG03446.1"/>
    </source>
</evidence>
<dbReference type="EMBL" id="CP000386">
    <property type="protein sequence ID" value="ABG03446.1"/>
    <property type="molecule type" value="Genomic_DNA"/>
</dbReference>
<dbReference type="KEGG" id="rxy:Rxyl_0472"/>
<gene>
    <name evidence="1" type="ordered locus">Rxyl_0472</name>
</gene>
<keyword evidence="2" id="KW-1185">Reference proteome</keyword>
<dbReference type="HOGENOM" id="CLU_2452760_0_0_11"/>